<dbReference type="EMBL" id="ADBV01000752">
    <property type="protein sequence ID" value="EJW86392.1"/>
    <property type="molecule type" value="Genomic_DNA"/>
</dbReference>
<name>J9F9Z7_WUCBA</name>
<evidence type="ECO:0000313" key="2">
    <source>
        <dbReference type="Proteomes" id="UP000004810"/>
    </source>
</evidence>
<dbReference type="AlphaFoldDB" id="J9F9Z7"/>
<protein>
    <submittedName>
        <fullName evidence="1">Uncharacterized protein</fullName>
    </submittedName>
</protein>
<comment type="caution">
    <text evidence="1">The sequence shown here is derived from an EMBL/GenBank/DDBJ whole genome shotgun (WGS) entry which is preliminary data.</text>
</comment>
<proteinExistence type="predicted"/>
<accession>J9F9Z7</accession>
<gene>
    <name evidence="1" type="ORF">WUBG_02697</name>
</gene>
<dbReference type="Proteomes" id="UP000004810">
    <property type="component" value="Unassembled WGS sequence"/>
</dbReference>
<sequence length="44" mass="5249">MPSLSHQIIDERDYVENCSAEYDKDCSDSKRRYEIRETDDNFSS</sequence>
<organism evidence="1 2">
    <name type="scientific">Wuchereria bancrofti</name>
    <dbReference type="NCBI Taxonomy" id="6293"/>
    <lineage>
        <taxon>Eukaryota</taxon>
        <taxon>Metazoa</taxon>
        <taxon>Ecdysozoa</taxon>
        <taxon>Nematoda</taxon>
        <taxon>Chromadorea</taxon>
        <taxon>Rhabditida</taxon>
        <taxon>Spirurina</taxon>
        <taxon>Spiruromorpha</taxon>
        <taxon>Filarioidea</taxon>
        <taxon>Onchocercidae</taxon>
        <taxon>Wuchereria</taxon>
    </lineage>
</organism>
<evidence type="ECO:0000313" key="1">
    <source>
        <dbReference type="EMBL" id="EJW86392.1"/>
    </source>
</evidence>
<reference evidence="2" key="1">
    <citation type="submission" date="2012-08" db="EMBL/GenBank/DDBJ databases">
        <title>The Genome Sequence of Wuchereria bancrofti.</title>
        <authorList>
            <person name="Nutman T.B."/>
            <person name="Fink D.L."/>
            <person name="Russ C."/>
            <person name="Young S."/>
            <person name="Zeng Q."/>
            <person name="Koehrsen M."/>
            <person name="Alvarado L."/>
            <person name="Berlin A."/>
            <person name="Chapman S.B."/>
            <person name="Chen Z."/>
            <person name="Freedman E."/>
            <person name="Gellesch M."/>
            <person name="Goldberg J."/>
            <person name="Griggs A."/>
            <person name="Gujja S."/>
            <person name="Heilman E.R."/>
            <person name="Heiman D."/>
            <person name="Hepburn T."/>
            <person name="Howarth C."/>
            <person name="Jen D."/>
            <person name="Larson L."/>
            <person name="Lewis B."/>
            <person name="Mehta T."/>
            <person name="Park D."/>
            <person name="Pearson M."/>
            <person name="Roberts A."/>
            <person name="Saif S."/>
            <person name="Shea T."/>
            <person name="Shenoy N."/>
            <person name="Sisk P."/>
            <person name="Stolte C."/>
            <person name="Sykes S."/>
            <person name="Walk T."/>
            <person name="White J."/>
            <person name="Yandava C."/>
            <person name="Haas B."/>
            <person name="Henn M.R."/>
            <person name="Nusbaum C."/>
            <person name="Birren B."/>
        </authorList>
    </citation>
    <scope>NUCLEOTIDE SEQUENCE [LARGE SCALE GENOMIC DNA]</scope>
    <source>
        <strain evidence="2">NA</strain>
    </source>
</reference>